<dbReference type="FunFam" id="1.25.10.10:FF:000661">
    <property type="entry name" value="Cell differentiation family, Rcd1-like containing protein"/>
    <property type="match status" value="1"/>
</dbReference>
<dbReference type="RefSeq" id="XP_030371074.1">
    <property type="nucleotide sequence ID" value="XM_030515214.1"/>
</dbReference>
<protein>
    <recommendedName>
        <fullName evidence="3">CCR4-NOT transcription complex subunit 9</fullName>
    </recommendedName>
    <alternativeName>
        <fullName evidence="4">Cell differentiation protein RQCD1 homolog</fullName>
    </alternativeName>
</protein>
<dbReference type="Gene3D" id="1.25.10.10">
    <property type="entry name" value="Leucine-rich Repeat Variant"/>
    <property type="match status" value="1"/>
</dbReference>
<gene>
    <name evidence="6" type="primary">LOC115621546</name>
</gene>
<dbReference type="AlphaFoldDB" id="A0A6J2T4X5"/>
<dbReference type="InterPro" id="IPR016024">
    <property type="entry name" value="ARM-type_fold"/>
</dbReference>
<comment type="subcellular location">
    <subcellularLocation>
        <location evidence="1">Cytoplasm</location>
        <location evidence="1">P-body</location>
    </subcellularLocation>
</comment>
<organism evidence="5 6">
    <name type="scientific">Drosophila lebanonensis</name>
    <name type="common">Fruit fly</name>
    <name type="synonym">Scaptodrosophila lebanonensis</name>
    <dbReference type="NCBI Taxonomy" id="7225"/>
    <lineage>
        <taxon>Eukaryota</taxon>
        <taxon>Metazoa</taxon>
        <taxon>Ecdysozoa</taxon>
        <taxon>Arthropoda</taxon>
        <taxon>Hexapoda</taxon>
        <taxon>Insecta</taxon>
        <taxon>Pterygota</taxon>
        <taxon>Neoptera</taxon>
        <taxon>Endopterygota</taxon>
        <taxon>Diptera</taxon>
        <taxon>Brachycera</taxon>
        <taxon>Muscomorpha</taxon>
        <taxon>Ephydroidea</taxon>
        <taxon>Drosophilidae</taxon>
        <taxon>Scaptodrosophila</taxon>
    </lineage>
</organism>
<evidence type="ECO:0000313" key="5">
    <source>
        <dbReference type="Proteomes" id="UP000504634"/>
    </source>
</evidence>
<evidence type="ECO:0000256" key="2">
    <source>
        <dbReference type="ARBA" id="ARBA00006385"/>
    </source>
</evidence>
<evidence type="ECO:0000256" key="1">
    <source>
        <dbReference type="ARBA" id="ARBA00004201"/>
    </source>
</evidence>
<dbReference type="OrthoDB" id="1183224at2759"/>
<dbReference type="Pfam" id="PF04078">
    <property type="entry name" value="Rcd1"/>
    <property type="match status" value="1"/>
</dbReference>
<proteinExistence type="inferred from homology"/>
<dbReference type="GeneID" id="115621546"/>
<dbReference type="GO" id="GO:0000932">
    <property type="term" value="C:P-body"/>
    <property type="evidence" value="ECO:0007669"/>
    <property type="project" value="UniProtKB-SubCell"/>
</dbReference>
<dbReference type="PANTHER" id="PTHR12262">
    <property type="entry name" value="CCR4-NOT TRANSCRIPTION COMPLEX SUBUNIT 9"/>
    <property type="match status" value="1"/>
</dbReference>
<dbReference type="GO" id="GO:0030014">
    <property type="term" value="C:CCR4-NOT complex"/>
    <property type="evidence" value="ECO:0007669"/>
    <property type="project" value="InterPro"/>
</dbReference>
<evidence type="ECO:0000256" key="4">
    <source>
        <dbReference type="ARBA" id="ARBA00030283"/>
    </source>
</evidence>
<evidence type="ECO:0000256" key="3">
    <source>
        <dbReference type="ARBA" id="ARBA00014171"/>
    </source>
</evidence>
<accession>A0A6J2T4X5</accession>
<dbReference type="GO" id="GO:0006402">
    <property type="term" value="P:mRNA catabolic process"/>
    <property type="evidence" value="ECO:0007669"/>
    <property type="project" value="InterPro"/>
</dbReference>
<dbReference type="Proteomes" id="UP000504634">
    <property type="component" value="Unplaced"/>
</dbReference>
<comment type="similarity">
    <text evidence="2">Belongs to the CNOT9 family.</text>
</comment>
<dbReference type="SUPFAM" id="SSF48371">
    <property type="entry name" value="ARM repeat"/>
    <property type="match status" value="1"/>
</dbReference>
<keyword evidence="5" id="KW-1185">Reference proteome</keyword>
<name>A0A6J2T4X5_DROLE</name>
<dbReference type="InterPro" id="IPR007216">
    <property type="entry name" value="CNOT9"/>
</dbReference>
<evidence type="ECO:0000313" key="6">
    <source>
        <dbReference type="RefSeq" id="XP_030371074.1"/>
    </source>
</evidence>
<sequence length="299" mass="33933">MQSKMAEIKLSADELCVEAERIFQWISDLCNKDTRPVAMRELCDRQDYIEGLGPLMWHAFGAVSGLMQELIAVYVYSTALENEISTLQAQRVCSAIGLVQIIGSHPDTAPQLLHSQFMAYLLPLLRMTRQTRAVEHVRLSVMGVICGMLELDSLEVVQFFLGTELIPLMLRQLELGSRMMKIKSALVLHRIVENDVGLEFVCRHQARLLHLISTLAHVVHQLTLEPEPGILKHVVHTYVRLTDNRMANELLVEHLPEQLRNGYFCEESLLGYEQAPFELGVLNRKVHLALSTNIEQEAD</sequence>
<reference evidence="6" key="1">
    <citation type="submission" date="2025-08" db="UniProtKB">
        <authorList>
            <consortium name="RefSeq"/>
        </authorList>
    </citation>
    <scope>IDENTIFICATION</scope>
    <source>
        <strain evidence="6">11010-0011.00</strain>
        <tissue evidence="6">Whole body</tissue>
    </source>
</reference>
<dbReference type="InterPro" id="IPR011989">
    <property type="entry name" value="ARM-like"/>
</dbReference>